<protein>
    <recommendedName>
        <fullName evidence="7">Ankyrin</fullName>
    </recommendedName>
</protein>
<feature type="region of interest" description="Disordered" evidence="4">
    <location>
        <begin position="428"/>
        <end position="488"/>
    </location>
</feature>
<dbReference type="PANTHER" id="PTHR24198">
    <property type="entry name" value="ANKYRIN REPEAT AND PROTEIN KINASE DOMAIN-CONTAINING PROTEIN"/>
    <property type="match status" value="1"/>
</dbReference>
<gene>
    <name evidence="5" type="ORF">DPMN_030319</name>
</gene>
<dbReference type="PROSITE" id="PS50088">
    <property type="entry name" value="ANK_REPEAT"/>
    <property type="match status" value="1"/>
</dbReference>
<dbReference type="Proteomes" id="UP000828390">
    <property type="component" value="Unassembled WGS sequence"/>
</dbReference>
<keyword evidence="2 3" id="KW-0040">ANK repeat</keyword>
<dbReference type="PROSITE" id="PS50297">
    <property type="entry name" value="ANK_REP_REGION"/>
    <property type="match status" value="1"/>
</dbReference>
<evidence type="ECO:0000256" key="4">
    <source>
        <dbReference type="SAM" id="MobiDB-lite"/>
    </source>
</evidence>
<evidence type="ECO:0000256" key="2">
    <source>
        <dbReference type="ARBA" id="ARBA00023043"/>
    </source>
</evidence>
<keyword evidence="6" id="KW-1185">Reference proteome</keyword>
<reference evidence="5" key="2">
    <citation type="submission" date="2020-11" db="EMBL/GenBank/DDBJ databases">
        <authorList>
            <person name="McCartney M.A."/>
            <person name="Auch B."/>
            <person name="Kono T."/>
            <person name="Mallez S."/>
            <person name="Becker A."/>
            <person name="Gohl D.M."/>
            <person name="Silverstein K.A.T."/>
            <person name="Koren S."/>
            <person name="Bechman K.B."/>
            <person name="Herman A."/>
            <person name="Abrahante J.E."/>
            <person name="Garbe J."/>
        </authorList>
    </citation>
    <scope>NUCLEOTIDE SEQUENCE</scope>
    <source>
        <strain evidence="5">Duluth1</strain>
        <tissue evidence="5">Whole animal</tissue>
    </source>
</reference>
<dbReference type="Pfam" id="PF12796">
    <property type="entry name" value="Ank_2"/>
    <property type="match status" value="1"/>
</dbReference>
<name>A0A9D4RG97_DREPO</name>
<evidence type="ECO:0000313" key="5">
    <source>
        <dbReference type="EMBL" id="KAH3867194.1"/>
    </source>
</evidence>
<dbReference type="Gene3D" id="1.25.40.20">
    <property type="entry name" value="Ankyrin repeat-containing domain"/>
    <property type="match status" value="1"/>
</dbReference>
<dbReference type="InterPro" id="IPR036770">
    <property type="entry name" value="Ankyrin_rpt-contain_sf"/>
</dbReference>
<feature type="region of interest" description="Disordered" evidence="4">
    <location>
        <begin position="20"/>
        <end position="54"/>
    </location>
</feature>
<dbReference type="PANTHER" id="PTHR24198:SF165">
    <property type="entry name" value="ANKYRIN REPEAT-CONTAINING PROTEIN-RELATED"/>
    <property type="match status" value="1"/>
</dbReference>
<evidence type="ECO:0008006" key="7">
    <source>
        <dbReference type="Google" id="ProtNLM"/>
    </source>
</evidence>
<dbReference type="InterPro" id="IPR002110">
    <property type="entry name" value="Ankyrin_rpt"/>
</dbReference>
<keyword evidence="1" id="KW-0677">Repeat</keyword>
<reference evidence="5" key="1">
    <citation type="journal article" date="2019" name="bioRxiv">
        <title>The Genome of the Zebra Mussel, Dreissena polymorpha: A Resource for Invasive Species Research.</title>
        <authorList>
            <person name="McCartney M.A."/>
            <person name="Auch B."/>
            <person name="Kono T."/>
            <person name="Mallez S."/>
            <person name="Zhang Y."/>
            <person name="Obille A."/>
            <person name="Becker A."/>
            <person name="Abrahante J.E."/>
            <person name="Garbe J."/>
            <person name="Badalamenti J.P."/>
            <person name="Herman A."/>
            <person name="Mangelson H."/>
            <person name="Liachko I."/>
            <person name="Sullivan S."/>
            <person name="Sone E.D."/>
            <person name="Koren S."/>
            <person name="Silverstein K.A.T."/>
            <person name="Beckman K.B."/>
            <person name="Gohl D.M."/>
        </authorList>
    </citation>
    <scope>NUCLEOTIDE SEQUENCE</scope>
    <source>
        <strain evidence="5">Duluth1</strain>
        <tissue evidence="5">Whole animal</tissue>
    </source>
</reference>
<organism evidence="5 6">
    <name type="scientific">Dreissena polymorpha</name>
    <name type="common">Zebra mussel</name>
    <name type="synonym">Mytilus polymorpha</name>
    <dbReference type="NCBI Taxonomy" id="45954"/>
    <lineage>
        <taxon>Eukaryota</taxon>
        <taxon>Metazoa</taxon>
        <taxon>Spiralia</taxon>
        <taxon>Lophotrochozoa</taxon>
        <taxon>Mollusca</taxon>
        <taxon>Bivalvia</taxon>
        <taxon>Autobranchia</taxon>
        <taxon>Heteroconchia</taxon>
        <taxon>Euheterodonta</taxon>
        <taxon>Imparidentia</taxon>
        <taxon>Neoheterodontei</taxon>
        <taxon>Myida</taxon>
        <taxon>Dreissenoidea</taxon>
        <taxon>Dreissenidae</taxon>
        <taxon>Dreissena</taxon>
    </lineage>
</organism>
<feature type="repeat" description="ANK" evidence="3">
    <location>
        <begin position="167"/>
        <end position="203"/>
    </location>
</feature>
<evidence type="ECO:0000256" key="1">
    <source>
        <dbReference type="ARBA" id="ARBA00022737"/>
    </source>
</evidence>
<dbReference type="AlphaFoldDB" id="A0A9D4RG97"/>
<accession>A0A9D4RG97</accession>
<dbReference type="OrthoDB" id="5406014at2759"/>
<dbReference type="GO" id="GO:0005737">
    <property type="term" value="C:cytoplasm"/>
    <property type="evidence" value="ECO:0007669"/>
    <property type="project" value="TreeGrafter"/>
</dbReference>
<dbReference type="SMART" id="SM00248">
    <property type="entry name" value="ANK"/>
    <property type="match status" value="3"/>
</dbReference>
<dbReference type="SUPFAM" id="SSF48403">
    <property type="entry name" value="Ankyrin repeat"/>
    <property type="match status" value="1"/>
</dbReference>
<dbReference type="EMBL" id="JAIWYP010000002">
    <property type="protein sequence ID" value="KAH3867194.1"/>
    <property type="molecule type" value="Genomic_DNA"/>
</dbReference>
<comment type="caution">
    <text evidence="5">The sequence shown here is derived from an EMBL/GenBank/DDBJ whole genome shotgun (WGS) entry which is preliminary data.</text>
</comment>
<feature type="region of interest" description="Disordered" evidence="4">
    <location>
        <begin position="289"/>
        <end position="321"/>
    </location>
</feature>
<proteinExistence type="predicted"/>
<evidence type="ECO:0000313" key="6">
    <source>
        <dbReference type="Proteomes" id="UP000828390"/>
    </source>
</evidence>
<evidence type="ECO:0000256" key="3">
    <source>
        <dbReference type="PROSITE-ProRule" id="PRU00023"/>
    </source>
</evidence>
<sequence>MVFREQTVLEVHHLVKKLEASDSPRRPSVPDLDALRDMTSSVEEPPTQPRWPTTRHARSCLGSNLFHSVFKGRLRKVKFLLDNGLDVNNRNDYGYNVLVAALHIELEEKRRKMFKFLLNNNADPFQRDPKYKRSILAWSAVLGRHEQTNLLLDTYMGEFDFHEKDKDGMTPLHLATQAGHTEVVKALVREMKKYGTTIDVPDGMGLTPYLHAKRLGYGLIADILRQEGGASEGQGDLYTFKKADEWREIGVKERNHELQRRRSSQYEQAAIAGSARMLMEFEGPGYEIISIPTPRTRRRPKPSTSSEADVSEKNAPKTVRIKSPKSQLSLPVGNDIRAYHHNNKHSLFENQNTLPYSDGNDREFISPSLDTMSLIQMREPRRGMAPKPFRSSELDTSKAKEYGHLVGDLTTMLEYLTIQHCKSFRRSVPPLKPMKDEAPVGGKKSSTLAIIFGKGKRGRKSPGGVAPGTGGKGKEKTGSGKGKRQKAS</sequence>